<dbReference type="GO" id="GO:0005886">
    <property type="term" value="C:plasma membrane"/>
    <property type="evidence" value="ECO:0007669"/>
    <property type="project" value="UniProtKB-SubCell"/>
</dbReference>
<proteinExistence type="inferred from homology"/>
<feature type="site" description="Transition state stabilizer" evidence="8">
    <location>
        <position position="146"/>
    </location>
</feature>
<dbReference type="InterPro" id="IPR038107">
    <property type="entry name" value="Glycos_transf_N_sf"/>
</dbReference>
<dbReference type="PANTHER" id="PTHR42755:SF1">
    <property type="entry name" value="3-DEOXY-D-MANNO-OCTULOSONIC ACID TRANSFERASE, MITOCHONDRIAL-RELATED"/>
    <property type="match status" value="1"/>
</dbReference>
<keyword evidence="9" id="KW-0448">Lipopolysaccharide biosynthesis</keyword>
<dbReference type="RefSeq" id="WP_184338747.1">
    <property type="nucleotide sequence ID" value="NZ_JACHIG010000002.1"/>
</dbReference>
<dbReference type="Gene3D" id="3.40.50.11720">
    <property type="entry name" value="3-Deoxy-D-manno-octulosonic-acid transferase, N-terminal domain"/>
    <property type="match status" value="1"/>
</dbReference>
<dbReference type="Proteomes" id="UP000590740">
    <property type="component" value="Unassembled WGS sequence"/>
</dbReference>
<comment type="subcellular location">
    <subcellularLocation>
        <location evidence="9">Cell membrane</location>
    </subcellularLocation>
</comment>
<comment type="pathway">
    <text evidence="1 9">Bacterial outer membrane biogenesis; LPS core biosynthesis.</text>
</comment>
<keyword evidence="9" id="KW-1133">Transmembrane helix</keyword>
<evidence type="ECO:0000256" key="3">
    <source>
        <dbReference type="ARBA" id="ARBA00019077"/>
    </source>
</evidence>
<feature type="domain" description="3-deoxy-D-manno-octulosonic-acid transferase N-terminal" evidence="10">
    <location>
        <begin position="39"/>
        <end position="226"/>
    </location>
</feature>
<protein>
    <recommendedName>
        <fullName evidence="3 9">3-deoxy-D-manno-octulosonic acid transferase</fullName>
        <shortName evidence="9">Kdo transferase</shortName>
        <ecNumber evidence="2 9">2.4.99.12</ecNumber>
    </recommendedName>
    <alternativeName>
        <fullName evidence="5 9">Lipid IV(A) 3-deoxy-D-manno-octulosonic acid transferase</fullName>
    </alternativeName>
</protein>
<dbReference type="Pfam" id="PF04413">
    <property type="entry name" value="Glycos_transf_N"/>
    <property type="match status" value="1"/>
</dbReference>
<keyword evidence="9" id="KW-0472">Membrane</keyword>
<evidence type="ECO:0000256" key="2">
    <source>
        <dbReference type="ARBA" id="ARBA00012621"/>
    </source>
</evidence>
<feature type="active site" description="Proton acceptor" evidence="7">
    <location>
        <position position="73"/>
    </location>
</feature>
<dbReference type="InterPro" id="IPR039901">
    <property type="entry name" value="Kdotransferase"/>
</dbReference>
<dbReference type="PANTHER" id="PTHR42755">
    <property type="entry name" value="3-DEOXY-MANNO-OCTULOSONATE CYTIDYLYLTRANSFERASE"/>
    <property type="match status" value="1"/>
</dbReference>
<evidence type="ECO:0000256" key="1">
    <source>
        <dbReference type="ARBA" id="ARBA00004713"/>
    </source>
</evidence>
<organism evidence="11 12">
    <name type="scientific">Prosthecobacter vanneervenii</name>
    <dbReference type="NCBI Taxonomy" id="48466"/>
    <lineage>
        <taxon>Bacteria</taxon>
        <taxon>Pseudomonadati</taxon>
        <taxon>Verrucomicrobiota</taxon>
        <taxon>Verrucomicrobiia</taxon>
        <taxon>Verrucomicrobiales</taxon>
        <taxon>Verrucomicrobiaceae</taxon>
        <taxon>Prosthecobacter</taxon>
    </lineage>
</organism>
<keyword evidence="11" id="KW-0328">Glycosyltransferase</keyword>
<dbReference type="EC" id="2.4.99.12" evidence="2 9"/>
<reference evidence="11 12" key="1">
    <citation type="submission" date="2020-08" db="EMBL/GenBank/DDBJ databases">
        <title>Genomic Encyclopedia of Type Strains, Phase IV (KMG-IV): sequencing the most valuable type-strain genomes for metagenomic binning, comparative biology and taxonomic classification.</title>
        <authorList>
            <person name="Goeker M."/>
        </authorList>
    </citation>
    <scope>NUCLEOTIDE SEQUENCE [LARGE SCALE GENOMIC DNA]</scope>
    <source>
        <strain evidence="11 12">DSM 12252</strain>
    </source>
</reference>
<dbReference type="AlphaFoldDB" id="A0A7W7Y947"/>
<evidence type="ECO:0000256" key="8">
    <source>
        <dbReference type="PIRSR" id="PIRSR639901-2"/>
    </source>
</evidence>
<evidence type="ECO:0000259" key="10">
    <source>
        <dbReference type="Pfam" id="PF04413"/>
    </source>
</evidence>
<evidence type="ECO:0000313" key="11">
    <source>
        <dbReference type="EMBL" id="MBB5031809.1"/>
    </source>
</evidence>
<dbReference type="EMBL" id="JACHIG010000002">
    <property type="protein sequence ID" value="MBB5031809.1"/>
    <property type="molecule type" value="Genomic_DNA"/>
</dbReference>
<comment type="caution">
    <text evidence="11">The sequence shown here is derived from an EMBL/GenBank/DDBJ whole genome shotgun (WGS) entry which is preliminary data.</text>
</comment>
<dbReference type="Gene3D" id="3.40.50.2000">
    <property type="entry name" value="Glycogen Phosphorylase B"/>
    <property type="match status" value="1"/>
</dbReference>
<dbReference type="GO" id="GO:0009244">
    <property type="term" value="P:lipopolysaccharide core region biosynthetic process"/>
    <property type="evidence" value="ECO:0007669"/>
    <property type="project" value="UniProtKB-UniRule"/>
</dbReference>
<gene>
    <name evidence="11" type="ORF">HNQ65_001377</name>
</gene>
<evidence type="ECO:0000256" key="6">
    <source>
        <dbReference type="ARBA" id="ARBA00049183"/>
    </source>
</evidence>
<keyword evidence="9" id="KW-0812">Transmembrane</keyword>
<keyword evidence="9" id="KW-1003">Cell membrane</keyword>
<dbReference type="InterPro" id="IPR007507">
    <property type="entry name" value="Glycos_transf_N"/>
</dbReference>
<evidence type="ECO:0000256" key="7">
    <source>
        <dbReference type="PIRSR" id="PIRSR639901-1"/>
    </source>
</evidence>
<name>A0A7W7Y947_9BACT</name>
<sequence length="445" mass="48445">MASKALSLTLYNLMLPLGLVFMLPGAIVKMRRRNGRWQDLAQRFGFFPRETQAAINALPQRERFWVHAVSVGEVGVAKKLINRLLKTHADLGIVLSTTTPTGHALAAELAAQHAGRMVAIFSPVDLPGVGRLMLERIQPTQLVLVEAEVWPNLTASATRLGIPVSLVNARLSPRSARRYQKFRTLIGPIFGMLKQVLVQEPEDVARWQGFGLDADQVHLTGSIKYDPEGAVVPAIKLEELHMVRALAGISETQPTLLAASTHAGEEIELARVFQRLRQHVRDLALLIVPRHVERRAEIAAALQSIGISPALRSVPNSRVDPSAPVLLIDTTGELAAWQHLATLVVVGKSFLAEGGQNPAEAALAQKPVLFGPHMENFTPLVELLLKHGGAQQVADFTELESACRTLLQNPQKAACMAQSGHNALKTHEGATLRSAERLLQGLRVS</sequence>
<comment type="function">
    <text evidence="9">Involved in lipopolysaccharide (LPS) biosynthesis. Catalyzes the transfer of 3-deoxy-D-manno-octulosonate (Kdo) residue(s) from CMP-Kdo to lipid IV(A), the tetraacyldisaccharide-1,4'-bisphosphate precursor of lipid A.</text>
</comment>
<evidence type="ECO:0000256" key="9">
    <source>
        <dbReference type="RuleBase" id="RU365103"/>
    </source>
</evidence>
<evidence type="ECO:0000313" key="12">
    <source>
        <dbReference type="Proteomes" id="UP000590740"/>
    </source>
</evidence>
<comment type="catalytic activity">
    <reaction evidence="6 9">
        <text>lipid IVA (E. coli) + CMP-3-deoxy-beta-D-manno-octulosonate = alpha-Kdo-(2-&gt;6)-lipid IVA (E. coli) + CMP + H(+)</text>
        <dbReference type="Rhea" id="RHEA:28066"/>
        <dbReference type="ChEBI" id="CHEBI:15378"/>
        <dbReference type="ChEBI" id="CHEBI:58603"/>
        <dbReference type="ChEBI" id="CHEBI:60364"/>
        <dbReference type="ChEBI" id="CHEBI:60377"/>
        <dbReference type="ChEBI" id="CHEBI:85987"/>
        <dbReference type="EC" id="2.4.99.12"/>
    </reaction>
</comment>
<dbReference type="GO" id="GO:0009245">
    <property type="term" value="P:lipid A biosynthetic process"/>
    <property type="evidence" value="ECO:0007669"/>
    <property type="project" value="TreeGrafter"/>
</dbReference>
<dbReference type="GO" id="GO:0043842">
    <property type="term" value="F:Kdo transferase activity"/>
    <property type="evidence" value="ECO:0007669"/>
    <property type="project" value="UniProtKB-EC"/>
</dbReference>
<keyword evidence="12" id="KW-1185">Reference proteome</keyword>
<dbReference type="UniPathway" id="UPA00958"/>
<evidence type="ECO:0000256" key="4">
    <source>
        <dbReference type="ARBA" id="ARBA00022679"/>
    </source>
</evidence>
<accession>A0A7W7Y947</accession>
<dbReference type="SUPFAM" id="SSF53756">
    <property type="entry name" value="UDP-Glycosyltransferase/glycogen phosphorylase"/>
    <property type="match status" value="1"/>
</dbReference>
<keyword evidence="4 9" id="KW-0808">Transferase</keyword>
<feature type="transmembrane region" description="Helical" evidence="9">
    <location>
        <begin position="6"/>
        <end position="28"/>
    </location>
</feature>
<evidence type="ECO:0000256" key="5">
    <source>
        <dbReference type="ARBA" id="ARBA00031445"/>
    </source>
</evidence>
<comment type="similarity">
    <text evidence="9">Belongs to the glycosyltransferase group 1 family.</text>
</comment>
<feature type="site" description="Transition state stabilizer" evidence="8">
    <location>
        <position position="224"/>
    </location>
</feature>